<sequence length="127" mass="13216">MKIVVDTENGVAPWRQVHDQVIRAVAAGALPEGTRLPPIRQLARDLGLAPGTVARAYRELEAAGWVATARARGTVVTVPPTRPDRAALLHSAAAEYAAQARDLGADLGDALAAVRAAWASPPEGEGP</sequence>
<dbReference type="PROSITE" id="PS50949">
    <property type="entry name" value="HTH_GNTR"/>
    <property type="match status" value="1"/>
</dbReference>
<dbReference type="SMART" id="SM00345">
    <property type="entry name" value="HTH_GNTR"/>
    <property type="match status" value="1"/>
</dbReference>
<name>A0ABV0L8I3_9PSEU</name>
<keyword evidence="2" id="KW-0238">DNA-binding</keyword>
<evidence type="ECO:0000259" key="4">
    <source>
        <dbReference type="PROSITE" id="PS50949"/>
    </source>
</evidence>
<feature type="domain" description="HTH gntR-type" evidence="4">
    <location>
        <begin position="11"/>
        <end position="79"/>
    </location>
</feature>
<dbReference type="PANTHER" id="PTHR38445">
    <property type="entry name" value="HTH-TYPE TRANSCRIPTIONAL REPRESSOR YTRA"/>
    <property type="match status" value="1"/>
</dbReference>
<gene>
    <name evidence="5" type="ORF">ABJI51_05985</name>
</gene>
<accession>A0ABV0L8I3</accession>
<evidence type="ECO:0000256" key="1">
    <source>
        <dbReference type="ARBA" id="ARBA00023015"/>
    </source>
</evidence>
<dbReference type="InterPro" id="IPR000524">
    <property type="entry name" value="Tscrpt_reg_HTH_GntR"/>
</dbReference>
<evidence type="ECO:0000256" key="2">
    <source>
        <dbReference type="ARBA" id="ARBA00023125"/>
    </source>
</evidence>
<dbReference type="InterPro" id="IPR036388">
    <property type="entry name" value="WH-like_DNA-bd_sf"/>
</dbReference>
<protein>
    <submittedName>
        <fullName evidence="5">GntR family transcriptional regulator</fullName>
    </submittedName>
</protein>
<keyword evidence="1" id="KW-0805">Transcription regulation</keyword>
<comment type="caution">
    <text evidence="5">The sequence shown here is derived from an EMBL/GenBank/DDBJ whole genome shotgun (WGS) entry which is preliminary data.</text>
</comment>
<dbReference type="EMBL" id="JBDZYD010000002">
    <property type="protein sequence ID" value="MEQ0558610.1"/>
    <property type="molecule type" value="Genomic_DNA"/>
</dbReference>
<evidence type="ECO:0000313" key="6">
    <source>
        <dbReference type="Proteomes" id="UP001440984"/>
    </source>
</evidence>
<proteinExistence type="predicted"/>
<evidence type="ECO:0000313" key="5">
    <source>
        <dbReference type="EMBL" id="MEQ0558610.1"/>
    </source>
</evidence>
<keyword evidence="6" id="KW-1185">Reference proteome</keyword>
<dbReference type="Pfam" id="PF00392">
    <property type="entry name" value="GntR"/>
    <property type="match status" value="1"/>
</dbReference>
<dbReference type="SUPFAM" id="SSF46785">
    <property type="entry name" value="Winged helix' DNA-binding domain"/>
    <property type="match status" value="1"/>
</dbReference>
<dbReference type="Gene3D" id="1.10.10.10">
    <property type="entry name" value="Winged helix-like DNA-binding domain superfamily/Winged helix DNA-binding domain"/>
    <property type="match status" value="1"/>
</dbReference>
<dbReference type="InterPro" id="IPR036390">
    <property type="entry name" value="WH_DNA-bd_sf"/>
</dbReference>
<evidence type="ECO:0000256" key="3">
    <source>
        <dbReference type="ARBA" id="ARBA00023163"/>
    </source>
</evidence>
<dbReference type="Proteomes" id="UP001440984">
    <property type="component" value="Unassembled WGS sequence"/>
</dbReference>
<organism evidence="5 6">
    <name type="scientific">Amycolatopsis melonis</name>
    <dbReference type="NCBI Taxonomy" id="3156488"/>
    <lineage>
        <taxon>Bacteria</taxon>
        <taxon>Bacillati</taxon>
        <taxon>Actinomycetota</taxon>
        <taxon>Actinomycetes</taxon>
        <taxon>Pseudonocardiales</taxon>
        <taxon>Pseudonocardiaceae</taxon>
        <taxon>Amycolatopsis</taxon>
    </lineage>
</organism>
<dbReference type="CDD" id="cd07377">
    <property type="entry name" value="WHTH_GntR"/>
    <property type="match status" value="1"/>
</dbReference>
<reference evidence="5 6" key="1">
    <citation type="submission" date="2024-05" db="EMBL/GenBank/DDBJ databases">
        <authorList>
            <person name="Zhao H."/>
            <person name="Xu Y."/>
            <person name="Lin S."/>
            <person name="Spain J.C."/>
            <person name="Zhou N.-Y."/>
        </authorList>
    </citation>
    <scope>NUCLEOTIDE SEQUENCE [LARGE SCALE GENOMIC DNA]</scope>
    <source>
        <strain evidence="5 6">NEAU-NG30</strain>
    </source>
</reference>
<dbReference type="PANTHER" id="PTHR38445:SF9">
    <property type="entry name" value="HTH-TYPE TRANSCRIPTIONAL REPRESSOR YTRA"/>
    <property type="match status" value="1"/>
</dbReference>
<dbReference type="RefSeq" id="WP_348948081.1">
    <property type="nucleotide sequence ID" value="NZ_JBDZYD010000002.1"/>
</dbReference>
<keyword evidence="3" id="KW-0804">Transcription</keyword>